<feature type="transmembrane region" description="Helical" evidence="4">
    <location>
        <begin position="313"/>
        <end position="333"/>
    </location>
</feature>
<evidence type="ECO:0000259" key="5">
    <source>
        <dbReference type="PROSITE" id="PS50043"/>
    </source>
</evidence>
<organism evidence="6 7">
    <name type="scientific">Parvibacter caecicola</name>
    <dbReference type="NCBI Taxonomy" id="747645"/>
    <lineage>
        <taxon>Bacteria</taxon>
        <taxon>Bacillati</taxon>
        <taxon>Actinomycetota</taxon>
        <taxon>Coriobacteriia</taxon>
        <taxon>Coriobacteriales</taxon>
        <taxon>Coriobacteriaceae</taxon>
        <taxon>Parvibacter</taxon>
    </lineage>
</organism>
<evidence type="ECO:0000313" key="6">
    <source>
        <dbReference type="EMBL" id="TJW11321.1"/>
    </source>
</evidence>
<keyword evidence="4" id="KW-0472">Membrane</keyword>
<feature type="transmembrane region" description="Helical" evidence="4">
    <location>
        <begin position="277"/>
        <end position="301"/>
    </location>
</feature>
<feature type="transmembrane region" description="Helical" evidence="4">
    <location>
        <begin position="339"/>
        <end position="360"/>
    </location>
</feature>
<evidence type="ECO:0000256" key="4">
    <source>
        <dbReference type="SAM" id="Phobius"/>
    </source>
</evidence>
<evidence type="ECO:0000313" key="7">
    <source>
        <dbReference type="Proteomes" id="UP000309454"/>
    </source>
</evidence>
<keyword evidence="4" id="KW-1133">Transmembrane helix</keyword>
<feature type="transmembrane region" description="Helical" evidence="4">
    <location>
        <begin position="20"/>
        <end position="37"/>
    </location>
</feature>
<feature type="transmembrane region" description="Helical" evidence="4">
    <location>
        <begin position="405"/>
        <end position="426"/>
    </location>
</feature>
<dbReference type="AlphaFoldDB" id="A0A4T9T8Z2"/>
<feature type="transmembrane region" description="Helical" evidence="4">
    <location>
        <begin position="57"/>
        <end position="76"/>
    </location>
</feature>
<dbReference type="EMBL" id="SSTM01000002">
    <property type="protein sequence ID" value="TJW11321.1"/>
    <property type="molecule type" value="Genomic_DNA"/>
</dbReference>
<feature type="transmembrane region" description="Helical" evidence="4">
    <location>
        <begin position="83"/>
        <end position="105"/>
    </location>
</feature>
<dbReference type="GO" id="GO:0003677">
    <property type="term" value="F:DNA binding"/>
    <property type="evidence" value="ECO:0007669"/>
    <property type="project" value="UniProtKB-KW"/>
</dbReference>
<dbReference type="CDD" id="cd06170">
    <property type="entry name" value="LuxR_C_like"/>
    <property type="match status" value="1"/>
</dbReference>
<dbReference type="SUPFAM" id="SSF46894">
    <property type="entry name" value="C-terminal effector domain of the bipartite response regulators"/>
    <property type="match status" value="1"/>
</dbReference>
<name>A0A4T9T8Z2_9ACTN</name>
<proteinExistence type="predicted"/>
<keyword evidence="2" id="KW-0238">DNA-binding</keyword>
<evidence type="ECO:0000256" key="2">
    <source>
        <dbReference type="ARBA" id="ARBA00023125"/>
    </source>
</evidence>
<reference evidence="6 7" key="1">
    <citation type="submission" date="2019-04" db="EMBL/GenBank/DDBJ databases">
        <title>Microbes associate with the intestines of laboratory mice.</title>
        <authorList>
            <person name="Navarre W."/>
            <person name="Wong E."/>
            <person name="Huang K.C."/>
            <person name="Tropini C."/>
            <person name="Ng K."/>
            <person name="Yu B."/>
        </authorList>
    </citation>
    <scope>NUCLEOTIDE SEQUENCE [LARGE SCALE GENOMIC DNA]</scope>
    <source>
        <strain evidence="6 7">NM48_B13</strain>
    </source>
</reference>
<accession>A0A4T9T8Z2</accession>
<evidence type="ECO:0000256" key="3">
    <source>
        <dbReference type="ARBA" id="ARBA00023163"/>
    </source>
</evidence>
<dbReference type="InterPro" id="IPR016032">
    <property type="entry name" value="Sig_transdc_resp-reg_C-effctor"/>
</dbReference>
<dbReference type="InterPro" id="IPR000792">
    <property type="entry name" value="Tscrpt_reg_LuxR_C"/>
</dbReference>
<dbReference type="InterPro" id="IPR036388">
    <property type="entry name" value="WH-like_DNA-bd_sf"/>
</dbReference>
<dbReference type="RefSeq" id="WP_136845488.1">
    <property type="nucleotide sequence ID" value="NZ_CAPYQC010000046.1"/>
</dbReference>
<dbReference type="PANTHER" id="PTHR44688">
    <property type="entry name" value="DNA-BINDING TRANSCRIPTIONAL ACTIVATOR DEVR_DOSR"/>
    <property type="match status" value="1"/>
</dbReference>
<dbReference type="Pfam" id="PF00196">
    <property type="entry name" value="GerE"/>
    <property type="match status" value="1"/>
</dbReference>
<sequence length="517" mass="54674">MGANIAAKFADRRAHGPEALVGLGLGANAAWVSMAFKSLTLYGNVSAEGGSEPVLDAVYLISIVTVCITLCIAAAAERRTWQALAHFPTFLALALGTAIITVFLPLGNPAGSELQQVILMVTGVLSGVFSGLYLIYFGIAVSQLPLSGKVMASAVATIFSSLLFVVFNILHADFAILLAASMAPLSAALTTAGMSRAPLEGGSVPSPEPGQNLGFPGNFATAVLRSKPSPIARENERRAWRGLVGRITAASLLVGFASESSRTIYMQMDLVSAGQYAYAAVQAIDSLIATVAVVALALLLLARRTERMAKDCYFAICLLLTLGVMLLPAPGLVPGVDSFIPLAISSAAYSAFGMFIWILTACICSSFPQATIAAFATIRAAWALGPLLGIVLGRAVLSGAGLNPTGIYVVTLCAIVALVVVSTFVFSSEDLGKIMAIVPTRTQQRFRHKCSLVAQRFGLTDRETEIMMMLAKGRNLPFIQEQLYLSKSTVSTHRQHIYQKTGVHSQQELINLVQEAE</sequence>
<keyword evidence="1" id="KW-0805">Transcription regulation</keyword>
<dbReference type="PRINTS" id="PR00038">
    <property type="entry name" value="HTHLUXR"/>
</dbReference>
<keyword evidence="4" id="KW-0812">Transmembrane</keyword>
<gene>
    <name evidence="6" type="ORF">E5982_03685</name>
</gene>
<dbReference type="PROSITE" id="PS50043">
    <property type="entry name" value="HTH_LUXR_2"/>
    <property type="match status" value="1"/>
</dbReference>
<dbReference type="OrthoDB" id="3197465at2"/>
<keyword evidence="3" id="KW-0804">Transcription</keyword>
<feature type="transmembrane region" description="Helical" evidence="4">
    <location>
        <begin position="150"/>
        <end position="170"/>
    </location>
</feature>
<comment type="caution">
    <text evidence="6">The sequence shown here is derived from an EMBL/GenBank/DDBJ whole genome shotgun (WGS) entry which is preliminary data.</text>
</comment>
<evidence type="ECO:0000256" key="1">
    <source>
        <dbReference type="ARBA" id="ARBA00023015"/>
    </source>
</evidence>
<feature type="transmembrane region" description="Helical" evidence="4">
    <location>
        <begin position="117"/>
        <end position="138"/>
    </location>
</feature>
<keyword evidence="7" id="KW-1185">Reference proteome</keyword>
<dbReference type="PANTHER" id="PTHR44688:SF16">
    <property type="entry name" value="DNA-BINDING TRANSCRIPTIONAL ACTIVATOR DEVR_DOSR"/>
    <property type="match status" value="1"/>
</dbReference>
<feature type="domain" description="HTH luxR-type" evidence="5">
    <location>
        <begin position="452"/>
        <end position="517"/>
    </location>
</feature>
<dbReference type="Gene3D" id="1.10.10.10">
    <property type="entry name" value="Winged helix-like DNA-binding domain superfamily/Winged helix DNA-binding domain"/>
    <property type="match status" value="1"/>
</dbReference>
<dbReference type="SMART" id="SM00421">
    <property type="entry name" value="HTH_LUXR"/>
    <property type="match status" value="1"/>
</dbReference>
<protein>
    <submittedName>
        <fullName evidence="6">Response regulator transcription factor</fullName>
    </submittedName>
</protein>
<dbReference type="GO" id="GO:0006355">
    <property type="term" value="P:regulation of DNA-templated transcription"/>
    <property type="evidence" value="ECO:0007669"/>
    <property type="project" value="InterPro"/>
</dbReference>
<dbReference type="Proteomes" id="UP000309454">
    <property type="component" value="Unassembled WGS sequence"/>
</dbReference>
<feature type="transmembrane region" description="Helical" evidence="4">
    <location>
        <begin position="372"/>
        <end position="393"/>
    </location>
</feature>